<dbReference type="SUPFAM" id="SSF57667">
    <property type="entry name" value="beta-beta-alpha zinc fingers"/>
    <property type="match status" value="1"/>
</dbReference>
<evidence type="ECO:0000256" key="1">
    <source>
        <dbReference type="ARBA" id="ARBA00004123"/>
    </source>
</evidence>
<dbReference type="GO" id="GO:0005634">
    <property type="term" value="C:nucleus"/>
    <property type="evidence" value="ECO:0007669"/>
    <property type="project" value="UniProtKB-SubCell"/>
</dbReference>
<dbReference type="Pfam" id="PF07776">
    <property type="entry name" value="zf-AD"/>
    <property type="match status" value="1"/>
</dbReference>
<feature type="binding site" evidence="10">
    <location>
        <position position="60"/>
    </location>
    <ligand>
        <name>Zn(2+)</name>
        <dbReference type="ChEBI" id="CHEBI:29105"/>
    </ligand>
</feature>
<feature type="domain" description="ZAD" evidence="12">
    <location>
        <begin position="55"/>
        <end position="137"/>
    </location>
</feature>
<evidence type="ECO:0000259" key="12">
    <source>
        <dbReference type="PROSITE" id="PS51915"/>
    </source>
</evidence>
<dbReference type="InterPro" id="IPR050527">
    <property type="entry name" value="Snail/Krueppel_Znf"/>
</dbReference>
<dbReference type="PANTHER" id="PTHR24388:SF54">
    <property type="entry name" value="PROTEIN ESCARGOT"/>
    <property type="match status" value="1"/>
</dbReference>
<evidence type="ECO:0000256" key="3">
    <source>
        <dbReference type="ARBA" id="ARBA00022737"/>
    </source>
</evidence>
<dbReference type="GeneID" id="113523229"/>
<dbReference type="PROSITE" id="PS00028">
    <property type="entry name" value="ZINC_FINGER_C2H2_1"/>
    <property type="match status" value="1"/>
</dbReference>
<dbReference type="InParanoid" id="A0A6J3BTC6"/>
<dbReference type="PROSITE" id="PS51915">
    <property type="entry name" value="ZAD"/>
    <property type="match status" value="1"/>
</dbReference>
<dbReference type="GO" id="GO:0000978">
    <property type="term" value="F:RNA polymerase II cis-regulatory region sequence-specific DNA binding"/>
    <property type="evidence" value="ECO:0007669"/>
    <property type="project" value="TreeGrafter"/>
</dbReference>
<name>A0A6J3BTC6_GALME</name>
<dbReference type="SMART" id="SM00868">
    <property type="entry name" value="zf-AD"/>
    <property type="match status" value="1"/>
</dbReference>
<evidence type="ECO:0000256" key="9">
    <source>
        <dbReference type="PROSITE-ProRule" id="PRU00042"/>
    </source>
</evidence>
<dbReference type="GO" id="GO:0008270">
    <property type="term" value="F:zinc ion binding"/>
    <property type="evidence" value="ECO:0007669"/>
    <property type="project" value="UniProtKB-UniRule"/>
</dbReference>
<reference evidence="14" key="1">
    <citation type="submission" date="2025-08" db="UniProtKB">
        <authorList>
            <consortium name="RefSeq"/>
        </authorList>
    </citation>
    <scope>IDENTIFICATION</scope>
    <source>
        <tissue evidence="14">Whole larvae</tissue>
    </source>
</reference>
<dbReference type="PROSITE" id="PS50157">
    <property type="entry name" value="ZINC_FINGER_C2H2_2"/>
    <property type="match status" value="1"/>
</dbReference>
<evidence type="ECO:0000256" key="7">
    <source>
        <dbReference type="ARBA" id="ARBA00023242"/>
    </source>
</evidence>
<evidence type="ECO:0000259" key="11">
    <source>
        <dbReference type="PROSITE" id="PS50157"/>
    </source>
</evidence>
<dbReference type="InterPro" id="IPR013087">
    <property type="entry name" value="Znf_C2H2_type"/>
</dbReference>
<comment type="similarity">
    <text evidence="8">Belongs to the snail C2H2-type zinc-finger protein family.</text>
</comment>
<dbReference type="RefSeq" id="XP_031764598.2">
    <property type="nucleotide sequence ID" value="XM_031908738.2"/>
</dbReference>
<feature type="domain" description="C2H2-type" evidence="11">
    <location>
        <begin position="231"/>
        <end position="259"/>
    </location>
</feature>
<dbReference type="AlphaFoldDB" id="A0A6J3BTC6"/>
<evidence type="ECO:0000313" key="14">
    <source>
        <dbReference type="RefSeq" id="XP_031764598.2"/>
    </source>
</evidence>
<dbReference type="Proteomes" id="UP001652740">
    <property type="component" value="Unplaced"/>
</dbReference>
<keyword evidence="5 10" id="KW-0862">Zinc</keyword>
<sequence>MNQDELSEFLITKEIKKLHSEQELENKEPEETLKREPLTAKNAVKFLLDGTLRKKICRYCLNIASSLYELDQVFQIGSRDIIYKVTVRDMIASFHPFKVADDPNFPSRICDKCLNRTFSSYLFTQQCEQSERALRNCFDDIYDKLNKLDPIERTKKRGRQKLNPNYNILYTEHEKVIDYADPIINIVNIGSSVNNTSNEYIELQCPRCWQVLPNIESLLNHEKLHPKSMWYNCHICGKSFVKQNHLKKHVRNIHASGKELVLPNSGFKCTNCGISSDSYHQHLQHIEKHKFQTVMKHLVERNMDKLCAICLNKGTRLIELDKTVSLHGGHPELTGDRTIYSILGSTLPERKSYKYQELLVANKAKIVTLVKKLTLHNYAVAEQEREMKTMNKIFPLSHPIIISILSSVVRDNTLYLFSKPQLSEEENIEIELNYQNNGIIPSVESPCSSNILNVIENSICETEKSNINKEENLIAQSSKLKKNKHISFSKLYHLNDTDDKPISVADGNANENNRNSKIIAVQEPCKFCWLFINTKKCEYCKKSNIINSIERNNDLDQNKMAYANYNALTIQVNPNLNSCVDAVKDDKNIYNAESVKDSCKFCWLFKNVEKCEYCKKSNDMNIDCTEKDSDSHLIEIKGNNHVVTNQAKQPIKRKIDNDINVELMISKWKCNVCLTDNTNRQTCFCCDSQNYNCNQYIKVNLKANESCFSVPSNINQNIIENSVTPAINTNAEVTFNSITQETYISTIKTDNDYTEMETCENIDYFIVTASNESEYINKPKDIHHNQEEMDVVIEELSDQSTSAICNIQNFNRIPSTISYPSTPSFQFQIGTGSSKNEGKPRRFMKPLRRMANMCYK</sequence>
<keyword evidence="6" id="KW-0238">DNA-binding</keyword>
<dbReference type="SMART" id="SM00355">
    <property type="entry name" value="ZnF_C2H2"/>
    <property type="match status" value="3"/>
</dbReference>
<keyword evidence="3" id="KW-0677">Repeat</keyword>
<evidence type="ECO:0000256" key="5">
    <source>
        <dbReference type="ARBA" id="ARBA00022833"/>
    </source>
</evidence>
<evidence type="ECO:0000256" key="8">
    <source>
        <dbReference type="ARBA" id="ARBA00037948"/>
    </source>
</evidence>
<dbReference type="SUPFAM" id="SSF57716">
    <property type="entry name" value="Glucocorticoid receptor-like (DNA-binding domain)"/>
    <property type="match status" value="1"/>
</dbReference>
<keyword evidence="13" id="KW-1185">Reference proteome</keyword>
<comment type="subcellular location">
    <subcellularLocation>
        <location evidence="1">Nucleus</location>
    </subcellularLocation>
</comment>
<dbReference type="PANTHER" id="PTHR24388">
    <property type="entry name" value="ZINC FINGER PROTEIN"/>
    <property type="match status" value="1"/>
</dbReference>
<keyword evidence="2 10" id="KW-0479">Metal-binding</keyword>
<evidence type="ECO:0000256" key="2">
    <source>
        <dbReference type="ARBA" id="ARBA00022723"/>
    </source>
</evidence>
<keyword evidence="4 9" id="KW-0863">Zinc-finger</keyword>
<dbReference type="InterPro" id="IPR012934">
    <property type="entry name" value="Znf_AD"/>
</dbReference>
<evidence type="ECO:0000256" key="10">
    <source>
        <dbReference type="PROSITE-ProRule" id="PRU01263"/>
    </source>
</evidence>
<evidence type="ECO:0000313" key="13">
    <source>
        <dbReference type="Proteomes" id="UP001652740"/>
    </source>
</evidence>
<evidence type="ECO:0000256" key="6">
    <source>
        <dbReference type="ARBA" id="ARBA00023125"/>
    </source>
</evidence>
<gene>
    <name evidence="14" type="primary">LOC113523229</name>
</gene>
<dbReference type="InterPro" id="IPR036236">
    <property type="entry name" value="Znf_C2H2_sf"/>
</dbReference>
<evidence type="ECO:0000256" key="4">
    <source>
        <dbReference type="ARBA" id="ARBA00022771"/>
    </source>
</evidence>
<dbReference type="GO" id="GO:0000981">
    <property type="term" value="F:DNA-binding transcription factor activity, RNA polymerase II-specific"/>
    <property type="evidence" value="ECO:0007669"/>
    <property type="project" value="TreeGrafter"/>
</dbReference>
<feature type="binding site" evidence="10">
    <location>
        <position position="57"/>
    </location>
    <ligand>
        <name>Zn(2+)</name>
        <dbReference type="ChEBI" id="CHEBI:29105"/>
    </ligand>
</feature>
<protein>
    <submittedName>
        <fullName evidence="14">Uncharacterized protein LOC113523229 isoform X1</fullName>
    </submittedName>
</protein>
<feature type="binding site" evidence="10">
    <location>
        <position position="110"/>
    </location>
    <ligand>
        <name>Zn(2+)</name>
        <dbReference type="ChEBI" id="CHEBI:29105"/>
    </ligand>
</feature>
<feature type="binding site" evidence="10">
    <location>
        <position position="113"/>
    </location>
    <ligand>
        <name>Zn(2+)</name>
        <dbReference type="ChEBI" id="CHEBI:29105"/>
    </ligand>
</feature>
<keyword evidence="7" id="KW-0539">Nucleus</keyword>
<proteinExistence type="inferred from homology"/>
<dbReference type="Gene3D" id="3.30.160.60">
    <property type="entry name" value="Classic Zinc Finger"/>
    <property type="match status" value="1"/>
</dbReference>
<organism evidence="13 14">
    <name type="scientific">Galleria mellonella</name>
    <name type="common">Greater wax moth</name>
    <dbReference type="NCBI Taxonomy" id="7137"/>
    <lineage>
        <taxon>Eukaryota</taxon>
        <taxon>Metazoa</taxon>
        <taxon>Ecdysozoa</taxon>
        <taxon>Arthropoda</taxon>
        <taxon>Hexapoda</taxon>
        <taxon>Insecta</taxon>
        <taxon>Pterygota</taxon>
        <taxon>Neoptera</taxon>
        <taxon>Endopterygota</taxon>
        <taxon>Lepidoptera</taxon>
        <taxon>Glossata</taxon>
        <taxon>Ditrysia</taxon>
        <taxon>Pyraloidea</taxon>
        <taxon>Pyralidae</taxon>
        <taxon>Galleriinae</taxon>
        <taxon>Galleria</taxon>
    </lineage>
</organism>
<accession>A0A6J3BTC6</accession>